<feature type="transmembrane region" description="Helical" evidence="2">
    <location>
        <begin position="220"/>
        <end position="245"/>
    </location>
</feature>
<feature type="chain" id="PRO_5032654757" description="SUEL-type lectin domain-containing protein" evidence="3">
    <location>
        <begin position="25"/>
        <end position="381"/>
    </location>
</feature>
<name>A0A8B6DYH5_MYTGA</name>
<proteinExistence type="predicted"/>
<dbReference type="CDD" id="cd12087">
    <property type="entry name" value="TM_EGFR-like"/>
    <property type="match status" value="1"/>
</dbReference>
<comment type="caution">
    <text evidence="4">The sequence shown here is derived from an EMBL/GenBank/DDBJ whole genome shotgun (WGS) entry which is preliminary data.</text>
</comment>
<keyword evidence="2" id="KW-0812">Transmembrane</keyword>
<keyword evidence="5" id="KW-1185">Reference proteome</keyword>
<gene>
    <name evidence="4" type="ORF">MGAL_10B051091</name>
</gene>
<keyword evidence="3" id="KW-0732">Signal</keyword>
<dbReference type="EMBL" id="UYJE01004171">
    <property type="protein sequence ID" value="VDI25598.1"/>
    <property type="molecule type" value="Genomic_DNA"/>
</dbReference>
<evidence type="ECO:0000256" key="1">
    <source>
        <dbReference type="SAM" id="MobiDB-lite"/>
    </source>
</evidence>
<dbReference type="OrthoDB" id="6188759at2759"/>
<dbReference type="AlphaFoldDB" id="A0A8B6DYH5"/>
<evidence type="ECO:0000256" key="2">
    <source>
        <dbReference type="SAM" id="Phobius"/>
    </source>
</evidence>
<feature type="region of interest" description="Disordered" evidence="1">
    <location>
        <begin position="351"/>
        <end position="381"/>
    </location>
</feature>
<keyword evidence="2" id="KW-0472">Membrane</keyword>
<evidence type="ECO:0000256" key="3">
    <source>
        <dbReference type="SAM" id="SignalP"/>
    </source>
</evidence>
<protein>
    <recommendedName>
        <fullName evidence="6">SUEL-type lectin domain-containing protein</fullName>
    </recommendedName>
</protein>
<reference evidence="4" key="1">
    <citation type="submission" date="2018-11" db="EMBL/GenBank/DDBJ databases">
        <authorList>
            <person name="Alioto T."/>
            <person name="Alioto T."/>
        </authorList>
    </citation>
    <scope>NUCLEOTIDE SEQUENCE</scope>
</reference>
<organism evidence="4 5">
    <name type="scientific">Mytilus galloprovincialis</name>
    <name type="common">Mediterranean mussel</name>
    <dbReference type="NCBI Taxonomy" id="29158"/>
    <lineage>
        <taxon>Eukaryota</taxon>
        <taxon>Metazoa</taxon>
        <taxon>Spiralia</taxon>
        <taxon>Lophotrochozoa</taxon>
        <taxon>Mollusca</taxon>
        <taxon>Bivalvia</taxon>
        <taxon>Autobranchia</taxon>
        <taxon>Pteriomorphia</taxon>
        <taxon>Mytilida</taxon>
        <taxon>Mytiloidea</taxon>
        <taxon>Mytilidae</taxon>
        <taxon>Mytilinae</taxon>
        <taxon>Mytilus</taxon>
    </lineage>
</organism>
<accession>A0A8B6DYH5</accession>
<keyword evidence="2" id="KW-1133">Transmembrane helix</keyword>
<evidence type="ECO:0000313" key="5">
    <source>
        <dbReference type="Proteomes" id="UP000596742"/>
    </source>
</evidence>
<dbReference type="Proteomes" id="UP000596742">
    <property type="component" value="Unassembled WGS sequence"/>
</dbReference>
<feature type="compositionally biased region" description="Polar residues" evidence="1">
    <location>
        <begin position="351"/>
        <end position="362"/>
    </location>
</feature>
<sequence>MGNITFNILRLSLALLSFADKSHGLYFEYLLCENHEAKFNCSVGNSIDDINITSHDVQDACRTTDYFQNGTVITLDSMSYQSCIGNNSCVLKDEMFNVPHSVLDKTWKLFVKFVCIRIRDNDTYEKPALSLSPFNMKSVNCTHSDRRMEIHSVELKQNSSFCEKQNLHESLTKCIQMKVNAACNGKQTCEQVRWYEPKYVNISFSCKGIQNELQSQTESYVGAAVGVTVGLIIIVGGVVVFIWFVRRKKPDDKKYMAHHHENTDMSDNIGNQNIALSATCNSEIPSNIELSNVNSKQNNYEMAKPMNMMNESEKDNYVFHENQYDVSRGNNCSEPQQGIYSRAVDTVYDSASHSRQNNISDQTYDHAFGPTTEDNYDITKK</sequence>
<evidence type="ECO:0008006" key="6">
    <source>
        <dbReference type="Google" id="ProtNLM"/>
    </source>
</evidence>
<evidence type="ECO:0000313" key="4">
    <source>
        <dbReference type="EMBL" id="VDI25598.1"/>
    </source>
</evidence>
<feature type="signal peptide" evidence="3">
    <location>
        <begin position="1"/>
        <end position="24"/>
    </location>
</feature>